<evidence type="ECO:0000256" key="6">
    <source>
        <dbReference type="ARBA" id="ARBA00023242"/>
    </source>
</evidence>
<evidence type="ECO:0000256" key="4">
    <source>
        <dbReference type="ARBA" id="ARBA00022771"/>
    </source>
</evidence>
<dbReference type="InterPro" id="IPR031790">
    <property type="entry name" value="Znf-NOSIP"/>
</dbReference>
<evidence type="ECO:0000256" key="5">
    <source>
        <dbReference type="ARBA" id="ARBA00022833"/>
    </source>
</evidence>
<evidence type="ECO:0000259" key="9">
    <source>
        <dbReference type="PROSITE" id="PS50089"/>
    </source>
</evidence>
<dbReference type="PANTHER" id="PTHR13063">
    <property type="entry name" value="ENOS INTERACTING PROTEIN"/>
    <property type="match status" value="1"/>
</dbReference>
<feature type="region of interest" description="Disordered" evidence="8">
    <location>
        <begin position="129"/>
        <end position="159"/>
    </location>
</feature>
<dbReference type="EMBL" id="KZ819322">
    <property type="protein sequence ID" value="PWN22880.1"/>
    <property type="molecule type" value="Genomic_DNA"/>
</dbReference>
<keyword evidence="5" id="KW-0862">Zinc</keyword>
<evidence type="ECO:0000313" key="11">
    <source>
        <dbReference type="Proteomes" id="UP000245942"/>
    </source>
</evidence>
<dbReference type="Pfam" id="PF13445">
    <property type="entry name" value="zf-RING_UBOX"/>
    <property type="match status" value="1"/>
</dbReference>
<evidence type="ECO:0000256" key="3">
    <source>
        <dbReference type="ARBA" id="ARBA00022723"/>
    </source>
</evidence>
<dbReference type="STRING" id="1684307.A0A316UCD1"/>
<evidence type="ECO:0000256" key="8">
    <source>
        <dbReference type="SAM" id="MobiDB-lite"/>
    </source>
</evidence>
<dbReference type="PROSITE" id="PS00518">
    <property type="entry name" value="ZF_RING_1"/>
    <property type="match status" value="1"/>
</dbReference>
<dbReference type="Gene3D" id="3.30.40.10">
    <property type="entry name" value="Zinc/RING finger domain, C3HC4 (zinc finger)"/>
    <property type="match status" value="2"/>
</dbReference>
<comment type="similarity">
    <text evidence="2">Belongs to the NOSIP family.</text>
</comment>
<dbReference type="OrthoDB" id="116827at2759"/>
<protein>
    <recommendedName>
        <fullName evidence="9">RING-type domain-containing protein</fullName>
    </recommendedName>
</protein>
<dbReference type="SMART" id="SM00184">
    <property type="entry name" value="RING"/>
    <property type="match status" value="2"/>
</dbReference>
<sequence length="375" mass="40678">MGRHSKNNTARANFTSTEYQYLKDRWGSKSSRLGGDSMRNFDQCALCLGTAVDPMTCKEGHLFCKECIYTNLLEQKADIKAHQVSLLKLAQQQEEERERAREHARAKVLSDFERNVGFGAGLKDEIHAVGEDGEASSSRKRKADSDAAPSGRLSLASLPERAQRLTQQAEDEALEALEAEQKASRRRKLPSFWLPSLMPSEKEGDVDLNKVGSSLEPRCRVENEHGHSISIKSLTPVKFSRAPTAANGTASNASEASSSSSSNSPIICPSCKKAISNSHRLFTVRRCSHTFCNSCAESLIYAPAKAALKAKKEAADEDGADAKKSSASDVACCPECAEGRIRDVDKDVIKLFREGTGYAASGGAEAKKKGIAFQG</sequence>
<name>A0A316UCD1_9BASI</name>
<dbReference type="InterPro" id="IPR027370">
    <property type="entry name" value="Znf-RING_euk"/>
</dbReference>
<feature type="region of interest" description="Disordered" evidence="8">
    <location>
        <begin position="244"/>
        <end position="266"/>
    </location>
</feature>
<dbReference type="InterPro" id="IPR016818">
    <property type="entry name" value="NOSIP"/>
</dbReference>
<dbReference type="GO" id="GO:0005634">
    <property type="term" value="C:nucleus"/>
    <property type="evidence" value="ECO:0007669"/>
    <property type="project" value="UniProtKB-SubCell"/>
</dbReference>
<dbReference type="Proteomes" id="UP000245942">
    <property type="component" value="Unassembled WGS sequence"/>
</dbReference>
<dbReference type="RefSeq" id="XP_025350040.1">
    <property type="nucleotide sequence ID" value="XM_025491631.1"/>
</dbReference>
<dbReference type="GeneID" id="37013365"/>
<dbReference type="PROSITE" id="PS50089">
    <property type="entry name" value="ZF_RING_2"/>
    <property type="match status" value="1"/>
</dbReference>
<evidence type="ECO:0000256" key="7">
    <source>
        <dbReference type="PROSITE-ProRule" id="PRU00175"/>
    </source>
</evidence>
<keyword evidence="4 7" id="KW-0863">Zinc-finger</keyword>
<keyword evidence="11" id="KW-1185">Reference proteome</keyword>
<dbReference type="Pfam" id="PF15906">
    <property type="entry name" value="zf-NOSIP"/>
    <property type="match status" value="1"/>
</dbReference>
<feature type="domain" description="RING-type" evidence="9">
    <location>
        <begin position="268"/>
        <end position="336"/>
    </location>
</feature>
<evidence type="ECO:0000313" key="10">
    <source>
        <dbReference type="EMBL" id="PWN22880.1"/>
    </source>
</evidence>
<dbReference type="GO" id="GO:0061630">
    <property type="term" value="F:ubiquitin protein ligase activity"/>
    <property type="evidence" value="ECO:0007669"/>
    <property type="project" value="InterPro"/>
</dbReference>
<dbReference type="InterPro" id="IPR013083">
    <property type="entry name" value="Znf_RING/FYVE/PHD"/>
</dbReference>
<dbReference type="InterPro" id="IPR017907">
    <property type="entry name" value="Znf_RING_CS"/>
</dbReference>
<dbReference type="InterPro" id="IPR001841">
    <property type="entry name" value="Znf_RING"/>
</dbReference>
<organism evidence="10 11">
    <name type="scientific">Pseudomicrostroma glucosiphilum</name>
    <dbReference type="NCBI Taxonomy" id="1684307"/>
    <lineage>
        <taxon>Eukaryota</taxon>
        <taxon>Fungi</taxon>
        <taxon>Dikarya</taxon>
        <taxon>Basidiomycota</taxon>
        <taxon>Ustilaginomycotina</taxon>
        <taxon>Exobasidiomycetes</taxon>
        <taxon>Microstromatales</taxon>
        <taxon>Microstromatales incertae sedis</taxon>
        <taxon>Pseudomicrostroma</taxon>
    </lineage>
</organism>
<gene>
    <name evidence="10" type="ORF">BCV69DRAFT_280493</name>
</gene>
<keyword evidence="3" id="KW-0479">Metal-binding</keyword>
<evidence type="ECO:0000256" key="2">
    <source>
        <dbReference type="ARBA" id="ARBA00008126"/>
    </source>
</evidence>
<dbReference type="SUPFAM" id="SSF57850">
    <property type="entry name" value="RING/U-box"/>
    <property type="match status" value="1"/>
</dbReference>
<evidence type="ECO:0000256" key="1">
    <source>
        <dbReference type="ARBA" id="ARBA00004123"/>
    </source>
</evidence>
<dbReference type="AlphaFoldDB" id="A0A316UCD1"/>
<feature type="compositionally biased region" description="Low complexity" evidence="8">
    <location>
        <begin position="245"/>
        <end position="264"/>
    </location>
</feature>
<reference evidence="10 11" key="1">
    <citation type="journal article" date="2018" name="Mol. Biol. Evol.">
        <title>Broad Genomic Sampling Reveals a Smut Pathogenic Ancestry of the Fungal Clade Ustilaginomycotina.</title>
        <authorList>
            <person name="Kijpornyongpan T."/>
            <person name="Mondo S.J."/>
            <person name="Barry K."/>
            <person name="Sandor L."/>
            <person name="Lee J."/>
            <person name="Lipzen A."/>
            <person name="Pangilinan J."/>
            <person name="LaButti K."/>
            <person name="Hainaut M."/>
            <person name="Henrissat B."/>
            <person name="Grigoriev I.V."/>
            <person name="Spatafora J.W."/>
            <person name="Aime M.C."/>
        </authorList>
    </citation>
    <scope>NUCLEOTIDE SEQUENCE [LARGE SCALE GENOMIC DNA]</scope>
    <source>
        <strain evidence="10 11">MCA 4718</strain>
    </source>
</reference>
<comment type="subcellular location">
    <subcellularLocation>
        <location evidence="1">Nucleus</location>
    </subcellularLocation>
</comment>
<dbReference type="GO" id="GO:0008270">
    <property type="term" value="F:zinc ion binding"/>
    <property type="evidence" value="ECO:0007669"/>
    <property type="project" value="UniProtKB-KW"/>
</dbReference>
<dbReference type="PANTHER" id="PTHR13063:SF10">
    <property type="entry name" value="NITRIC OXIDE SYNTHASE-INTERACTING PROTEIN"/>
    <property type="match status" value="1"/>
</dbReference>
<proteinExistence type="inferred from homology"/>
<keyword evidence="6" id="KW-0539">Nucleus</keyword>
<accession>A0A316UCD1</accession>